<reference evidence="1 2" key="1">
    <citation type="journal article" date="2015" name="Nature">
        <title>rRNA introns, odd ribosomes, and small enigmatic genomes across a large radiation of phyla.</title>
        <authorList>
            <person name="Brown C.T."/>
            <person name="Hug L.A."/>
            <person name="Thomas B.C."/>
            <person name="Sharon I."/>
            <person name="Castelle C.J."/>
            <person name="Singh A."/>
            <person name="Wilkins M.J."/>
            <person name="Williams K.H."/>
            <person name="Banfield J.F."/>
        </authorList>
    </citation>
    <scope>NUCLEOTIDE SEQUENCE [LARGE SCALE GENOMIC DNA]</scope>
</reference>
<comment type="caution">
    <text evidence="1">The sequence shown here is derived from an EMBL/GenBank/DDBJ whole genome shotgun (WGS) entry which is preliminary data.</text>
</comment>
<evidence type="ECO:0000313" key="2">
    <source>
        <dbReference type="Proteomes" id="UP000034032"/>
    </source>
</evidence>
<accession>A0A0G1KDK0</accession>
<proteinExistence type="predicted"/>
<organism evidence="1 2">
    <name type="scientific">Candidatus Yanofskybacteria bacterium GW2011_GWA2_44_9</name>
    <dbReference type="NCBI Taxonomy" id="1619025"/>
    <lineage>
        <taxon>Bacteria</taxon>
        <taxon>Candidatus Yanofskyibacteriota</taxon>
    </lineage>
</organism>
<evidence type="ECO:0000313" key="1">
    <source>
        <dbReference type="EMBL" id="KKT81625.1"/>
    </source>
</evidence>
<sequence length="60" mass="7111">MGRERKIRKFCTKDHPFIPPLKDDEIWEHVDAFDKFPERDLAIVTFHCPNCGIDIHVDMS</sequence>
<gene>
    <name evidence="1" type="ORF">UW79_C0016G0017</name>
</gene>
<protein>
    <submittedName>
        <fullName evidence="1">Uncharacterized protein</fullName>
    </submittedName>
</protein>
<dbReference type="EMBL" id="LCJR01000016">
    <property type="protein sequence ID" value="KKT81625.1"/>
    <property type="molecule type" value="Genomic_DNA"/>
</dbReference>
<dbReference type="AlphaFoldDB" id="A0A0G1KDK0"/>
<name>A0A0G1KDK0_9BACT</name>
<dbReference type="Proteomes" id="UP000034032">
    <property type="component" value="Unassembled WGS sequence"/>
</dbReference>